<protein>
    <recommendedName>
        <fullName evidence="4">Protein SprT-like</fullName>
    </recommendedName>
</protein>
<keyword evidence="1 4" id="KW-0963">Cytoplasm</keyword>
<dbReference type="RefSeq" id="WP_307232667.1">
    <property type="nucleotide sequence ID" value="NZ_JAUSTT010000033.1"/>
</dbReference>
<organism evidence="6 7">
    <name type="scientific">Bacillus chungangensis</name>
    <dbReference type="NCBI Taxonomy" id="587633"/>
    <lineage>
        <taxon>Bacteria</taxon>
        <taxon>Bacillati</taxon>
        <taxon>Bacillota</taxon>
        <taxon>Bacilli</taxon>
        <taxon>Bacillales</taxon>
        <taxon>Bacillaceae</taxon>
        <taxon>Bacillus</taxon>
    </lineage>
</organism>
<evidence type="ECO:0000256" key="2">
    <source>
        <dbReference type="ARBA" id="ARBA00022723"/>
    </source>
</evidence>
<evidence type="ECO:0000259" key="5">
    <source>
        <dbReference type="SMART" id="SM00731"/>
    </source>
</evidence>
<feature type="binding site" evidence="4">
    <location>
        <position position="67"/>
    </location>
    <ligand>
        <name>Zn(2+)</name>
        <dbReference type="ChEBI" id="CHEBI:29105"/>
    </ligand>
</feature>
<comment type="similarity">
    <text evidence="4">Belongs to the SprT family.</text>
</comment>
<dbReference type="SMART" id="SM00731">
    <property type="entry name" value="SprT"/>
    <property type="match status" value="1"/>
</dbReference>
<evidence type="ECO:0000256" key="3">
    <source>
        <dbReference type="ARBA" id="ARBA00022833"/>
    </source>
</evidence>
<sequence length="160" mass="18739">MNNEQLQQLTEAISQQYFHKPFKHKAVFNPRLRTTGGRYLLHTHHIEINKKYYDTFGIEEVIGIIKHELCHYHLHLEGKGYQHRDPEFKALLKKVGAPRFCSPLSPISANKGKSTYKYICTHCQKKYERRRKVNINRFVCGSCKGTLKLLPAIDQNESQK</sequence>
<comment type="caution">
    <text evidence="6">The sequence shown here is derived from an EMBL/GenBank/DDBJ whole genome shotgun (WGS) entry which is preliminary data.</text>
</comment>
<keyword evidence="2 4" id="KW-0479">Metal-binding</keyword>
<dbReference type="NCBIfam" id="NF003339">
    <property type="entry name" value="PRK04351.1"/>
    <property type="match status" value="1"/>
</dbReference>
<proteinExistence type="inferred from homology"/>
<dbReference type="EMBL" id="JAUSTT010000033">
    <property type="protein sequence ID" value="MDQ0178115.1"/>
    <property type="molecule type" value="Genomic_DNA"/>
</dbReference>
<feature type="active site" evidence="4">
    <location>
        <position position="68"/>
    </location>
</feature>
<dbReference type="HAMAP" id="MF_00745">
    <property type="entry name" value="SprT_like"/>
    <property type="match status" value="1"/>
</dbReference>
<evidence type="ECO:0000313" key="7">
    <source>
        <dbReference type="Proteomes" id="UP001223586"/>
    </source>
</evidence>
<accession>A0ABT9WY16</accession>
<keyword evidence="3 4" id="KW-0862">Zinc</keyword>
<comment type="subcellular location">
    <subcellularLocation>
        <location evidence="4">Cytoplasm</location>
    </subcellularLocation>
</comment>
<feature type="binding site" evidence="4">
    <location>
        <position position="71"/>
    </location>
    <ligand>
        <name>Zn(2+)</name>
        <dbReference type="ChEBI" id="CHEBI:29105"/>
    </ligand>
</feature>
<evidence type="ECO:0000256" key="4">
    <source>
        <dbReference type="HAMAP-Rule" id="MF_00745"/>
    </source>
</evidence>
<dbReference type="Pfam" id="PF17283">
    <property type="entry name" value="Zn_ribbon_SprT"/>
    <property type="match status" value="1"/>
</dbReference>
<dbReference type="InterPro" id="IPR006640">
    <property type="entry name" value="SprT-like_domain"/>
</dbReference>
<dbReference type="Pfam" id="PF10263">
    <property type="entry name" value="SprT-like"/>
    <property type="match status" value="1"/>
</dbReference>
<evidence type="ECO:0000256" key="1">
    <source>
        <dbReference type="ARBA" id="ARBA00022490"/>
    </source>
</evidence>
<dbReference type="InterPro" id="IPR035240">
    <property type="entry name" value="SprT_Zn_ribbon"/>
</dbReference>
<keyword evidence="7" id="KW-1185">Reference proteome</keyword>
<comment type="cofactor">
    <cofactor evidence="4">
        <name>Zn(2+)</name>
        <dbReference type="ChEBI" id="CHEBI:29105"/>
    </cofactor>
    <text evidence="4">Binds 1 zinc ion.</text>
</comment>
<feature type="domain" description="SprT-like" evidence="5">
    <location>
        <begin position="4"/>
        <end position="150"/>
    </location>
</feature>
<gene>
    <name evidence="6" type="ORF">J2S08_004009</name>
</gene>
<name>A0ABT9WY16_9BACI</name>
<dbReference type="InterPro" id="IPR023524">
    <property type="entry name" value="Uncharacterised_SprT-like"/>
</dbReference>
<evidence type="ECO:0000313" key="6">
    <source>
        <dbReference type="EMBL" id="MDQ0178115.1"/>
    </source>
</evidence>
<dbReference type="Proteomes" id="UP001223586">
    <property type="component" value="Unassembled WGS sequence"/>
</dbReference>
<reference evidence="6 7" key="1">
    <citation type="submission" date="2023-07" db="EMBL/GenBank/DDBJ databases">
        <title>Genomic Encyclopedia of Type Strains, Phase IV (KMG-IV): sequencing the most valuable type-strain genomes for metagenomic binning, comparative biology and taxonomic classification.</title>
        <authorList>
            <person name="Goeker M."/>
        </authorList>
    </citation>
    <scope>NUCLEOTIDE SEQUENCE [LARGE SCALE GENOMIC DNA]</scope>
    <source>
        <strain evidence="6 7">DSM 23837</strain>
    </source>
</reference>